<sequence length="101" mass="11206">MSTTDFTTQFALFINGEIICQSPPTMGYLSALFSAPPKPVVFDTKAEAESAAAQIRSNLRETYHIDPVVTVAHRYCSAWNVQPLGADIVKRFERLLDEEGL</sequence>
<dbReference type="AlphaFoldDB" id="M0QR45"/>
<reference evidence="1 2" key="1">
    <citation type="submission" date="2013-01" db="EMBL/GenBank/DDBJ databases">
        <title>Whole genome shotgun sequence of Gordonia soli NBRC 108243.</title>
        <authorList>
            <person name="Isaki-Nakamura S."/>
            <person name="Hosoyama A."/>
            <person name="Tsuchikane K."/>
            <person name="Ando Y."/>
            <person name="Baba S."/>
            <person name="Ohji S."/>
            <person name="Hamada M."/>
            <person name="Tamura T."/>
            <person name="Yamazoe A."/>
            <person name="Yamazaki S."/>
            <person name="Fujita N."/>
        </authorList>
    </citation>
    <scope>NUCLEOTIDE SEQUENCE [LARGE SCALE GENOMIC DNA]</scope>
    <source>
        <strain evidence="1 2">NBRC 108243</strain>
    </source>
</reference>
<keyword evidence="2" id="KW-1185">Reference proteome</keyword>
<dbReference type="EMBL" id="BANX01000051">
    <property type="protein sequence ID" value="GAC71083.1"/>
    <property type="molecule type" value="Genomic_DNA"/>
</dbReference>
<dbReference type="RefSeq" id="WP_007625783.1">
    <property type="nucleotide sequence ID" value="NZ_BANX01000051.1"/>
</dbReference>
<accession>M0QR45</accession>
<proteinExistence type="predicted"/>
<organism evidence="1 2">
    <name type="scientific">Gordonia soli NBRC 108243</name>
    <dbReference type="NCBI Taxonomy" id="1223545"/>
    <lineage>
        <taxon>Bacteria</taxon>
        <taxon>Bacillati</taxon>
        <taxon>Actinomycetota</taxon>
        <taxon>Actinomycetes</taxon>
        <taxon>Mycobacteriales</taxon>
        <taxon>Gordoniaceae</taxon>
        <taxon>Gordonia</taxon>
    </lineage>
</organism>
<comment type="caution">
    <text evidence="1">The sequence shown here is derived from an EMBL/GenBank/DDBJ whole genome shotgun (WGS) entry which is preliminary data.</text>
</comment>
<protein>
    <submittedName>
        <fullName evidence="1">Uncharacterized protein</fullName>
    </submittedName>
</protein>
<name>M0QR45_9ACTN</name>
<gene>
    <name evidence="1" type="ORF">GS4_51_00210</name>
</gene>
<evidence type="ECO:0000313" key="2">
    <source>
        <dbReference type="Proteomes" id="UP000011666"/>
    </source>
</evidence>
<dbReference type="STRING" id="1223545.GS4_51_00210"/>
<dbReference type="Proteomes" id="UP000011666">
    <property type="component" value="Unassembled WGS sequence"/>
</dbReference>
<evidence type="ECO:0000313" key="1">
    <source>
        <dbReference type="EMBL" id="GAC71083.1"/>
    </source>
</evidence>